<dbReference type="OrthoDB" id="9814807at2"/>
<gene>
    <name evidence="3" type="ORF">DFR41_1044</name>
</gene>
<comment type="caution">
    <text evidence="3">The sequence shown here is derived from an EMBL/GenBank/DDBJ whole genome shotgun (WGS) entry which is preliminary data.</text>
</comment>
<feature type="transmembrane region" description="Helical" evidence="1">
    <location>
        <begin position="191"/>
        <end position="208"/>
    </location>
</feature>
<dbReference type="GO" id="GO:0016020">
    <property type="term" value="C:membrane"/>
    <property type="evidence" value="ECO:0007669"/>
    <property type="project" value="TreeGrafter"/>
</dbReference>
<reference evidence="3 4" key="1">
    <citation type="submission" date="2018-07" db="EMBL/GenBank/DDBJ databases">
        <title>Genomic Encyclopedia of Type Strains, Phase IV (KMG-IV): sequencing the most valuable type-strain genomes for metagenomic binning, comparative biology and taxonomic classification.</title>
        <authorList>
            <person name="Goeker M."/>
        </authorList>
    </citation>
    <scope>NUCLEOTIDE SEQUENCE [LARGE SCALE GENOMIC DNA]</scope>
    <source>
        <strain evidence="3 4">DSM 21352</strain>
    </source>
</reference>
<evidence type="ECO:0000256" key="1">
    <source>
        <dbReference type="SAM" id="Phobius"/>
    </source>
</evidence>
<dbReference type="PANTHER" id="PTHR23028:SF53">
    <property type="entry name" value="ACYL_TRANSF_3 DOMAIN-CONTAINING PROTEIN"/>
    <property type="match status" value="1"/>
</dbReference>
<evidence type="ECO:0000259" key="2">
    <source>
        <dbReference type="Pfam" id="PF01757"/>
    </source>
</evidence>
<feature type="transmembrane region" description="Helical" evidence="1">
    <location>
        <begin position="220"/>
        <end position="237"/>
    </location>
</feature>
<keyword evidence="1" id="KW-0472">Membrane</keyword>
<dbReference type="GO" id="GO:0016747">
    <property type="term" value="F:acyltransferase activity, transferring groups other than amino-acyl groups"/>
    <property type="evidence" value="ECO:0007669"/>
    <property type="project" value="InterPro"/>
</dbReference>
<dbReference type="AlphaFoldDB" id="A0A370FEX8"/>
<sequence length="355" mass="40740">MGILRIGLAVAVLLFHLQITDIAGISLIGGRQAVFCFFVISGFYMSMILTERYTVERYGKSYLKTFWSARFFRLYPIYILCIIFALSLAFWGLIPISEQFLWTGSERSLFDVFFSLAKLVGIWFSNLSMIFVNVPSVTKQLIVGPAWSIGIEISYYCLAPFALRWRPIWIVFAFTLGIALMFVPYGQHSPLFFGFHLFFLGHLAYLGYRKFGREIRFGPLTSWSFVSLAVLMVVLFPYPRQFMGQENPHTHNSVDSFLAPVLVAIILPFLHILTRKSKVDNWIGRLSYPFYMIHSPIIIAFSVAGKGGEIALQFVSCLVASIALSYIEDHWFEPIRDKIKTGKTCWRFRRTTVIN</sequence>
<dbReference type="InterPro" id="IPR050879">
    <property type="entry name" value="Acyltransferase_3"/>
</dbReference>
<feature type="transmembrane region" description="Helical" evidence="1">
    <location>
        <begin position="168"/>
        <end position="185"/>
    </location>
</feature>
<keyword evidence="4" id="KW-1185">Reference proteome</keyword>
<dbReference type="Proteomes" id="UP000255265">
    <property type="component" value="Unassembled WGS sequence"/>
</dbReference>
<keyword evidence="1" id="KW-1133">Transmembrane helix</keyword>
<proteinExistence type="predicted"/>
<feature type="transmembrane region" description="Helical" evidence="1">
    <location>
        <begin position="257"/>
        <end position="274"/>
    </location>
</feature>
<feature type="transmembrane region" description="Helical" evidence="1">
    <location>
        <begin position="310"/>
        <end position="327"/>
    </location>
</feature>
<dbReference type="PANTHER" id="PTHR23028">
    <property type="entry name" value="ACETYLTRANSFERASE"/>
    <property type="match status" value="1"/>
</dbReference>
<evidence type="ECO:0000313" key="3">
    <source>
        <dbReference type="EMBL" id="RDI24956.1"/>
    </source>
</evidence>
<feature type="transmembrane region" description="Helical" evidence="1">
    <location>
        <begin position="32"/>
        <end position="50"/>
    </location>
</feature>
<name>A0A370FEX8_9BURK</name>
<accession>A0A370FEX8</accession>
<dbReference type="GO" id="GO:0000271">
    <property type="term" value="P:polysaccharide biosynthetic process"/>
    <property type="evidence" value="ECO:0007669"/>
    <property type="project" value="TreeGrafter"/>
</dbReference>
<dbReference type="RefSeq" id="WP_114802875.1">
    <property type="nucleotide sequence ID" value="NZ_QQAV01000004.1"/>
</dbReference>
<feature type="domain" description="Acyltransferase 3" evidence="2">
    <location>
        <begin position="3"/>
        <end position="327"/>
    </location>
</feature>
<organism evidence="3 4">
    <name type="scientific">Pseudacidovorax intermedius</name>
    <dbReference type="NCBI Taxonomy" id="433924"/>
    <lineage>
        <taxon>Bacteria</taxon>
        <taxon>Pseudomonadati</taxon>
        <taxon>Pseudomonadota</taxon>
        <taxon>Betaproteobacteria</taxon>
        <taxon>Burkholderiales</taxon>
        <taxon>Comamonadaceae</taxon>
        <taxon>Pseudacidovorax</taxon>
    </lineage>
</organism>
<dbReference type="InterPro" id="IPR002656">
    <property type="entry name" value="Acyl_transf_3_dom"/>
</dbReference>
<keyword evidence="1" id="KW-0812">Transmembrane</keyword>
<feature type="transmembrane region" description="Helical" evidence="1">
    <location>
        <begin position="286"/>
        <end position="304"/>
    </location>
</feature>
<protein>
    <submittedName>
        <fullName evidence="3">Peptidoglycan/LPS O-acetylase OafA/YrhL</fullName>
    </submittedName>
</protein>
<feature type="transmembrane region" description="Helical" evidence="1">
    <location>
        <begin position="112"/>
        <end position="132"/>
    </location>
</feature>
<dbReference type="EMBL" id="QQAV01000004">
    <property type="protein sequence ID" value="RDI24956.1"/>
    <property type="molecule type" value="Genomic_DNA"/>
</dbReference>
<evidence type="ECO:0000313" key="4">
    <source>
        <dbReference type="Proteomes" id="UP000255265"/>
    </source>
</evidence>
<feature type="transmembrane region" description="Helical" evidence="1">
    <location>
        <begin position="71"/>
        <end position="92"/>
    </location>
</feature>
<dbReference type="Pfam" id="PF01757">
    <property type="entry name" value="Acyl_transf_3"/>
    <property type="match status" value="1"/>
</dbReference>